<organism evidence="1 2">
    <name type="scientific">Pradoshia eiseniae</name>
    <dbReference type="NCBI Taxonomy" id="2064768"/>
    <lineage>
        <taxon>Bacteria</taxon>
        <taxon>Bacillati</taxon>
        <taxon>Bacillota</taxon>
        <taxon>Bacilli</taxon>
        <taxon>Bacillales</taxon>
        <taxon>Bacillaceae</taxon>
        <taxon>Pradoshia</taxon>
    </lineage>
</organism>
<reference evidence="1 2" key="1">
    <citation type="submission" date="2017-12" db="EMBL/GenBank/DDBJ databases">
        <title>Taxonomic description and draft genome of Pradoshia cofamensis Gen. nov., sp. nov., a thermotolerant bacillale isolated from anterior gut of earthworm Eisenia fetida.</title>
        <authorList>
            <person name="Saha T."/>
            <person name="Chakraborty R."/>
        </authorList>
    </citation>
    <scope>NUCLEOTIDE SEQUENCE [LARGE SCALE GENOMIC DNA]</scope>
    <source>
        <strain evidence="1 2">EAG3</strain>
    </source>
</reference>
<evidence type="ECO:0000313" key="1">
    <source>
        <dbReference type="EMBL" id="PQD96992.1"/>
    </source>
</evidence>
<protein>
    <recommendedName>
        <fullName evidence="3">YpjP-like protein</fullName>
    </recommendedName>
</protein>
<dbReference type="OrthoDB" id="2435352at2"/>
<comment type="caution">
    <text evidence="1">The sequence shown here is derived from an EMBL/GenBank/DDBJ whole genome shotgun (WGS) entry which is preliminary data.</text>
</comment>
<dbReference type="Pfam" id="PF14005">
    <property type="entry name" value="YpjP"/>
    <property type="match status" value="1"/>
</dbReference>
<dbReference type="AlphaFoldDB" id="A0A2S7N4J0"/>
<sequence length="198" mass="22634">MKNWSGILKKTLVVGLSVLSFGMISPSQYQDWYEGTSAKDVKDKPYSLADVPHDIVAAETPADPKGEFLSFMVSQAESQSIEKFGPRIAPVIENEFYSVVLPGMQAALEQFSAEYPHERLSDISISERPSGGLGEKIFHLYDSETQQDLIRFHVRRERPPGEGHWFEFHYHTYKDNFTAHHSIARIYWSQNTPPKWLS</sequence>
<dbReference type="RefSeq" id="WP_104848087.1">
    <property type="nucleotide sequence ID" value="NZ_PKOZ01000001.1"/>
</dbReference>
<accession>A0A2S7N4J0</accession>
<dbReference type="Proteomes" id="UP000239663">
    <property type="component" value="Unassembled WGS sequence"/>
</dbReference>
<dbReference type="EMBL" id="PKOZ01000001">
    <property type="protein sequence ID" value="PQD96992.1"/>
    <property type="molecule type" value="Genomic_DNA"/>
</dbReference>
<evidence type="ECO:0000313" key="2">
    <source>
        <dbReference type="Proteomes" id="UP000239663"/>
    </source>
</evidence>
<gene>
    <name evidence="1" type="ORF">CYL18_03695</name>
</gene>
<evidence type="ECO:0008006" key="3">
    <source>
        <dbReference type="Google" id="ProtNLM"/>
    </source>
</evidence>
<keyword evidence="2" id="KW-1185">Reference proteome</keyword>
<dbReference type="InterPro" id="IPR025616">
    <property type="entry name" value="YpjP"/>
</dbReference>
<proteinExistence type="predicted"/>
<name>A0A2S7N4J0_9BACI</name>